<dbReference type="Pfam" id="PF06224">
    <property type="entry name" value="AlkZ-like"/>
    <property type="match status" value="1"/>
</dbReference>
<accession>A0ABU2A033</accession>
<evidence type="ECO:0000313" key="2">
    <source>
        <dbReference type="Proteomes" id="UP001180840"/>
    </source>
</evidence>
<reference evidence="1" key="1">
    <citation type="submission" date="2023-07" db="EMBL/GenBank/DDBJ databases">
        <title>Sequencing the genomes of 1000 actinobacteria strains.</title>
        <authorList>
            <person name="Klenk H.-P."/>
        </authorList>
    </citation>
    <scope>NUCLEOTIDE SEQUENCE</scope>
    <source>
        <strain evidence="1">DSM 107476</strain>
    </source>
</reference>
<comment type="caution">
    <text evidence="1">The sequence shown here is derived from an EMBL/GenBank/DDBJ whole genome shotgun (WGS) entry which is preliminary data.</text>
</comment>
<dbReference type="RefSeq" id="WP_290196326.1">
    <property type="nucleotide sequence ID" value="NZ_CP047654.1"/>
</dbReference>
<dbReference type="EMBL" id="JAVDXZ010000001">
    <property type="protein sequence ID" value="MDR7330541.1"/>
    <property type="molecule type" value="Genomic_DNA"/>
</dbReference>
<sequence length="321" mass="34483">MDLLELRARRLIAQHLSPAVARPTPADPRTAVRSMGAVQGQTYPAGIRGLSLRWAGPHDENDSAVHDAIEAGLIVRCWPMRGTLHFVPAEDARWMMRLGNPPVERAAARRRPGLGLSPEDVDTARRALHAALADGPLTRPEVYAVFTAAGVDPGDNRGPHLLRALGGEGEVVQGPKRGRDETFLLVDSLPVESVELGRAESLALLAARYVDSHGPVTADDFRWWTGLGKREAGAALAAVPGAIAVDGFHMGAWQADVTAGEIEQALATEYRLPAFDEYLLGYHDKSFALADALRPQVLTKNGISWNFLVGHGGEVTGRDLG</sequence>
<gene>
    <name evidence="1" type="ORF">J2S39_002217</name>
</gene>
<dbReference type="PANTHER" id="PTHR38479">
    <property type="entry name" value="LMO0824 PROTEIN"/>
    <property type="match status" value="1"/>
</dbReference>
<name>A0ABU2A033_9CORY</name>
<keyword evidence="2" id="KW-1185">Reference proteome</keyword>
<dbReference type="PANTHER" id="PTHR38479:SF2">
    <property type="entry name" value="WINGED HELIX DNA-BINDING DOMAIN-CONTAINING PROTEIN"/>
    <property type="match status" value="1"/>
</dbReference>
<dbReference type="Proteomes" id="UP001180840">
    <property type="component" value="Unassembled WGS sequence"/>
</dbReference>
<proteinExistence type="predicted"/>
<organism evidence="1 2">
    <name type="scientific">Corynebacterium guangdongense</name>
    <dbReference type="NCBI Taxonomy" id="1783348"/>
    <lineage>
        <taxon>Bacteria</taxon>
        <taxon>Bacillati</taxon>
        <taxon>Actinomycetota</taxon>
        <taxon>Actinomycetes</taxon>
        <taxon>Mycobacteriales</taxon>
        <taxon>Corynebacteriaceae</taxon>
        <taxon>Corynebacterium</taxon>
    </lineage>
</organism>
<dbReference type="InterPro" id="IPR009351">
    <property type="entry name" value="AlkZ-like"/>
</dbReference>
<evidence type="ECO:0008006" key="3">
    <source>
        <dbReference type="Google" id="ProtNLM"/>
    </source>
</evidence>
<evidence type="ECO:0000313" key="1">
    <source>
        <dbReference type="EMBL" id="MDR7330541.1"/>
    </source>
</evidence>
<protein>
    <recommendedName>
        <fullName evidence="3">Winged helix DNA-binding domain-containing protein</fullName>
    </recommendedName>
</protein>